<comment type="subcellular location">
    <subcellularLocation>
        <location evidence="13">Cell membrane</location>
    </subcellularLocation>
    <subcellularLocation>
        <location evidence="1">Membrane</location>
        <topology evidence="1">Multi-pass membrane protein</topology>
    </subcellularLocation>
</comment>
<dbReference type="InterPro" id="IPR023299">
    <property type="entry name" value="ATPase_P-typ_cyto_dom_N"/>
</dbReference>
<evidence type="ECO:0000256" key="12">
    <source>
        <dbReference type="ARBA" id="ARBA00049338"/>
    </source>
</evidence>
<dbReference type="GO" id="GO:0005524">
    <property type="term" value="F:ATP binding"/>
    <property type="evidence" value="ECO:0007669"/>
    <property type="project" value="UniProtKB-UniRule"/>
</dbReference>
<dbReference type="InterPro" id="IPR044492">
    <property type="entry name" value="P_typ_ATPase_HD_dom"/>
</dbReference>
<dbReference type="AlphaFoldDB" id="D2MLV9"/>
<dbReference type="CDD" id="cd00371">
    <property type="entry name" value="HMA"/>
    <property type="match status" value="1"/>
</dbReference>
<dbReference type="InterPro" id="IPR051014">
    <property type="entry name" value="Cation_Transport_ATPase_IB"/>
</dbReference>
<proteinExistence type="inferred from homology"/>
<feature type="transmembrane region" description="Helical" evidence="13">
    <location>
        <begin position="161"/>
        <end position="178"/>
    </location>
</feature>
<evidence type="ECO:0000256" key="5">
    <source>
        <dbReference type="ARBA" id="ARBA00022723"/>
    </source>
</evidence>
<dbReference type="SFLD" id="SFLDG00002">
    <property type="entry name" value="C1.7:_P-type_atpase_like"/>
    <property type="match status" value="1"/>
</dbReference>
<name>D2MLV9_9FIRM</name>
<evidence type="ECO:0000256" key="4">
    <source>
        <dbReference type="ARBA" id="ARBA00022692"/>
    </source>
</evidence>
<dbReference type="Pfam" id="PF00702">
    <property type="entry name" value="Hydrolase"/>
    <property type="match status" value="1"/>
</dbReference>
<keyword evidence="16" id="KW-1185">Reference proteome</keyword>
<dbReference type="InterPro" id="IPR023214">
    <property type="entry name" value="HAD_sf"/>
</dbReference>
<dbReference type="RefSeq" id="WP_006626380.1">
    <property type="nucleotide sequence ID" value="NZ_ADFR01000001.1"/>
</dbReference>
<keyword evidence="6 13" id="KW-0547">Nucleotide-binding</keyword>
<dbReference type="NCBIfam" id="TIGR01525">
    <property type="entry name" value="ATPase-IB_hvy"/>
    <property type="match status" value="1"/>
</dbReference>
<dbReference type="InterPro" id="IPR027256">
    <property type="entry name" value="P-typ_ATPase_IB"/>
</dbReference>
<dbReference type="InterPro" id="IPR036163">
    <property type="entry name" value="HMA_dom_sf"/>
</dbReference>
<dbReference type="PROSITE" id="PS50846">
    <property type="entry name" value="HMA_2"/>
    <property type="match status" value="1"/>
</dbReference>
<dbReference type="Pfam" id="PF00122">
    <property type="entry name" value="E1-E2_ATPase"/>
    <property type="match status" value="1"/>
</dbReference>
<dbReference type="eggNOG" id="COG2217">
    <property type="taxonomic scope" value="Bacteria"/>
</dbReference>
<keyword evidence="5 13" id="KW-0479">Metal-binding</keyword>
<feature type="transmembrane region" description="Helical" evidence="13">
    <location>
        <begin position="417"/>
        <end position="441"/>
    </location>
</feature>
<dbReference type="PROSITE" id="PS00154">
    <property type="entry name" value="ATPASE_E1_E2"/>
    <property type="match status" value="1"/>
</dbReference>
<dbReference type="GO" id="GO:0046872">
    <property type="term" value="F:metal ion binding"/>
    <property type="evidence" value="ECO:0007669"/>
    <property type="project" value="UniProtKB-KW"/>
</dbReference>
<dbReference type="SUPFAM" id="SSF81665">
    <property type="entry name" value="Calcium ATPase, transmembrane domain M"/>
    <property type="match status" value="1"/>
</dbReference>
<dbReference type="EC" id="7.2.2.21" evidence="11"/>
<dbReference type="Pfam" id="PF00403">
    <property type="entry name" value="HMA"/>
    <property type="match status" value="1"/>
</dbReference>
<dbReference type="Gene3D" id="3.40.50.1000">
    <property type="entry name" value="HAD superfamily/HAD-like"/>
    <property type="match status" value="1"/>
</dbReference>
<dbReference type="PRINTS" id="PR00941">
    <property type="entry name" value="CDATPASE"/>
</dbReference>
<dbReference type="Gene3D" id="3.40.1110.10">
    <property type="entry name" value="Calcium-transporting ATPase, cytoplasmic domain N"/>
    <property type="match status" value="1"/>
</dbReference>
<accession>D2MLV9</accession>
<protein>
    <recommendedName>
        <fullName evidence="11">Cd(2+)-exporting ATPase</fullName>
        <ecNumber evidence="11">7.2.2.21</ecNumber>
    </recommendedName>
</protein>
<dbReference type="STRING" id="679192.HMPREF9013_1464"/>
<comment type="catalytic activity">
    <reaction evidence="12">
        <text>Cd(2+)(in) + ATP + H2O = Cd(2+)(out) + ADP + phosphate + H(+)</text>
        <dbReference type="Rhea" id="RHEA:12132"/>
        <dbReference type="ChEBI" id="CHEBI:15377"/>
        <dbReference type="ChEBI" id="CHEBI:15378"/>
        <dbReference type="ChEBI" id="CHEBI:30616"/>
        <dbReference type="ChEBI" id="CHEBI:43474"/>
        <dbReference type="ChEBI" id="CHEBI:48775"/>
        <dbReference type="ChEBI" id="CHEBI:456216"/>
        <dbReference type="EC" id="7.2.2.21"/>
    </reaction>
</comment>
<reference evidence="16" key="1">
    <citation type="submission" date="2009-12" db="EMBL/GenBank/DDBJ databases">
        <title>Sequence of Clostridiales genomosp. BVAB3 str. UPII9-5.</title>
        <authorList>
            <person name="Madupu R."/>
            <person name="Durkin A.S."/>
            <person name="Torralba M."/>
            <person name="Methe B."/>
            <person name="Sutton G.G."/>
            <person name="Strausberg R.L."/>
            <person name="Nelson K.E."/>
        </authorList>
    </citation>
    <scope>NUCLEOTIDE SEQUENCE [LARGE SCALE GENOMIC DNA]</scope>
    <source>
        <strain evidence="16">W1219</strain>
    </source>
</reference>
<dbReference type="InterPro" id="IPR018303">
    <property type="entry name" value="ATPase_P-typ_P_site"/>
</dbReference>
<evidence type="ECO:0000256" key="7">
    <source>
        <dbReference type="ARBA" id="ARBA00022840"/>
    </source>
</evidence>
<dbReference type="PRINTS" id="PR00119">
    <property type="entry name" value="CATATPASE"/>
</dbReference>
<evidence type="ECO:0000256" key="6">
    <source>
        <dbReference type="ARBA" id="ARBA00022741"/>
    </source>
</evidence>
<evidence type="ECO:0000256" key="10">
    <source>
        <dbReference type="ARBA" id="ARBA00023136"/>
    </source>
</evidence>
<dbReference type="InterPro" id="IPR036412">
    <property type="entry name" value="HAD-like_sf"/>
</dbReference>
<dbReference type="InterPro" id="IPR059000">
    <property type="entry name" value="ATPase_P-type_domA"/>
</dbReference>
<keyword evidence="4 13" id="KW-0812">Transmembrane</keyword>
<dbReference type="Gene3D" id="2.70.150.10">
    <property type="entry name" value="Calcium-transporting ATPase, cytoplasmic transduction domain A"/>
    <property type="match status" value="1"/>
</dbReference>
<keyword evidence="8" id="KW-1278">Translocase</keyword>
<evidence type="ECO:0000256" key="13">
    <source>
        <dbReference type="RuleBase" id="RU362081"/>
    </source>
</evidence>
<evidence type="ECO:0000256" key="3">
    <source>
        <dbReference type="ARBA" id="ARBA00022539"/>
    </source>
</evidence>
<organism evidence="15 16">
    <name type="scientific">Bulleidia extructa W1219</name>
    <dbReference type="NCBI Taxonomy" id="679192"/>
    <lineage>
        <taxon>Bacteria</taxon>
        <taxon>Bacillati</taxon>
        <taxon>Bacillota</taxon>
        <taxon>Erysipelotrichia</taxon>
        <taxon>Erysipelotrichales</taxon>
        <taxon>Erysipelotrichaceae</taxon>
        <taxon>Bulleidia</taxon>
    </lineage>
</organism>
<dbReference type="EMBL" id="ADFR01000001">
    <property type="protein sequence ID" value="EFC06518.1"/>
    <property type="molecule type" value="Genomic_DNA"/>
</dbReference>
<dbReference type="InterPro" id="IPR023298">
    <property type="entry name" value="ATPase_P-typ_TM_dom_sf"/>
</dbReference>
<keyword evidence="9 13" id="KW-1133">Transmembrane helix</keyword>
<dbReference type="SFLD" id="SFLDS00003">
    <property type="entry name" value="Haloacid_Dehalogenase"/>
    <property type="match status" value="1"/>
</dbReference>
<evidence type="ECO:0000256" key="1">
    <source>
        <dbReference type="ARBA" id="ARBA00004141"/>
    </source>
</evidence>
<dbReference type="NCBIfam" id="TIGR01512">
    <property type="entry name" value="ATPase-IB2_Cd"/>
    <property type="match status" value="1"/>
</dbReference>
<sequence>MKAKTYKIDGLDCAECAAHLEKKICQLEDVNQAQINYVKGTLKVDYGKEEGIVFPKIVELAAKEEEEAIIYPLNEETVHVGIKGIDDVDCADYLAKEIMELSYICQAEAYFMQEKIIVQLDKRYLEKAKQEIKKIILENEPQIHVTFGTDSQLKENRIDWMVIRLIFGFALFIASMITKGYIEIGVSLAGYFILAYDILYKAFRNILKGKVFDENFLMMVATVAALFLQEWREAIAVILFYQVGEFFQAKAVDHSRKSIGELMEIRPELAMVKRENEFKIVAPEEVQIGDLVRVLPGEKIPVDGVISEGKSSLNLASLTGESAWKDVEVGDFVMSGSINRDGTLLLTCTNCYADSTVAKILDLVENNDQVKSKEERFITKFAEVYTPVVVILAVLVAIVVSFQLGDYQEGIRRACTFLVISCPCALVISIPLSFFSGIGGLSKKGILVKGAHVFEKINRVQRMVFDKTGTLTQGKFTVEQVISECPKEVLKYAAALETQSNHPLSQAILAKNETDISFWKVRDVKEIPGRGLEGFVNDELIRVGNRKQLEEAGISVAEINEIGTKVFVAKGNVCLGCLILNDQLKHHVASFIKYLHAKKIHTAIVSGDEEKIVAKVAKELKIDQYLANQLPLDKVAALNLEKEKGFTCFVGDGTNDAPVLSRADISIAMGGVGSDAAIEAADVIVMDDAILKVESVLEQAKKVIRIALENIWFAIGIKVLVLVLGAFGFANMWMAIFADTGVAILCVFNSLRLLKVPDIQ</sequence>
<keyword evidence="3" id="KW-0104">Cadmium</keyword>
<feature type="transmembrane region" description="Helical" evidence="13">
    <location>
        <begin position="384"/>
        <end position="405"/>
    </location>
</feature>
<evidence type="ECO:0000256" key="9">
    <source>
        <dbReference type="ARBA" id="ARBA00022989"/>
    </source>
</evidence>
<dbReference type="InterPro" id="IPR008250">
    <property type="entry name" value="ATPase_P-typ_transduc_dom_A_sf"/>
</dbReference>
<dbReference type="Proteomes" id="UP000005017">
    <property type="component" value="Unassembled WGS sequence"/>
</dbReference>
<dbReference type="SUPFAM" id="SSF55008">
    <property type="entry name" value="HMA, heavy metal-associated domain"/>
    <property type="match status" value="1"/>
</dbReference>
<dbReference type="InterPro" id="IPR001757">
    <property type="entry name" value="P_typ_ATPase"/>
</dbReference>
<evidence type="ECO:0000313" key="15">
    <source>
        <dbReference type="EMBL" id="EFC06518.1"/>
    </source>
</evidence>
<dbReference type="GO" id="GO:0016887">
    <property type="term" value="F:ATP hydrolysis activity"/>
    <property type="evidence" value="ECO:0007669"/>
    <property type="project" value="InterPro"/>
</dbReference>
<dbReference type="PANTHER" id="PTHR48085">
    <property type="entry name" value="CADMIUM/ZINC-TRANSPORTING ATPASE HMA2-RELATED"/>
    <property type="match status" value="1"/>
</dbReference>
<gene>
    <name evidence="15" type="primary">cadA</name>
    <name evidence="15" type="ORF">HMPREF9013_1464</name>
</gene>
<dbReference type="SUPFAM" id="SSF81653">
    <property type="entry name" value="Calcium ATPase, transduction domain A"/>
    <property type="match status" value="1"/>
</dbReference>
<comment type="similarity">
    <text evidence="2 13">Belongs to the cation transport ATPase (P-type) (TC 3.A.3) family. Type IB subfamily.</text>
</comment>
<dbReference type="SUPFAM" id="SSF56784">
    <property type="entry name" value="HAD-like"/>
    <property type="match status" value="1"/>
</dbReference>
<evidence type="ECO:0000313" key="16">
    <source>
        <dbReference type="Proteomes" id="UP000005017"/>
    </source>
</evidence>
<keyword evidence="13" id="KW-1003">Cell membrane</keyword>
<dbReference type="GO" id="GO:0008551">
    <property type="term" value="F:P-type cadmium transporter activity"/>
    <property type="evidence" value="ECO:0007669"/>
    <property type="project" value="UniProtKB-EC"/>
</dbReference>
<keyword evidence="7 13" id="KW-0067">ATP-binding</keyword>
<keyword evidence="15" id="KW-0378">Hydrolase</keyword>
<feature type="transmembrane region" description="Helical" evidence="13">
    <location>
        <begin position="184"/>
        <end position="203"/>
    </location>
</feature>
<feature type="transmembrane region" description="Helical" evidence="13">
    <location>
        <begin position="711"/>
        <end position="730"/>
    </location>
</feature>
<dbReference type="GO" id="GO:0005886">
    <property type="term" value="C:plasma membrane"/>
    <property type="evidence" value="ECO:0007669"/>
    <property type="project" value="UniProtKB-SubCell"/>
</dbReference>
<evidence type="ECO:0000256" key="8">
    <source>
        <dbReference type="ARBA" id="ARBA00022967"/>
    </source>
</evidence>
<evidence type="ECO:0000256" key="11">
    <source>
        <dbReference type="ARBA" id="ARBA00039103"/>
    </source>
</evidence>
<evidence type="ECO:0000256" key="2">
    <source>
        <dbReference type="ARBA" id="ARBA00006024"/>
    </source>
</evidence>
<evidence type="ECO:0000259" key="14">
    <source>
        <dbReference type="PROSITE" id="PS50846"/>
    </source>
</evidence>
<feature type="transmembrane region" description="Helical" evidence="13">
    <location>
        <begin position="736"/>
        <end position="754"/>
    </location>
</feature>
<dbReference type="InterPro" id="IPR006121">
    <property type="entry name" value="HMA_dom"/>
</dbReference>
<keyword evidence="10 13" id="KW-0472">Membrane</keyword>
<dbReference type="OrthoDB" id="9760364at2"/>
<dbReference type="SFLD" id="SFLDF00027">
    <property type="entry name" value="p-type_atpase"/>
    <property type="match status" value="1"/>
</dbReference>
<comment type="caution">
    <text evidence="15">The sequence shown here is derived from an EMBL/GenBank/DDBJ whole genome shotgun (WGS) entry which is preliminary data.</text>
</comment>
<feature type="domain" description="HMA" evidence="14">
    <location>
        <begin position="2"/>
        <end position="69"/>
    </location>
</feature>
<dbReference type="NCBIfam" id="TIGR01494">
    <property type="entry name" value="ATPase_P-type"/>
    <property type="match status" value="1"/>
</dbReference>
<dbReference type="Gene3D" id="3.30.70.100">
    <property type="match status" value="1"/>
</dbReference>
<dbReference type="PANTHER" id="PTHR48085:SF5">
    <property type="entry name" value="CADMIUM_ZINC-TRANSPORTING ATPASE HMA4-RELATED"/>
    <property type="match status" value="1"/>
</dbReference>